<keyword evidence="3" id="KW-0808">Transferase</keyword>
<keyword evidence="5" id="KW-0418">Kinase</keyword>
<dbReference type="PROSITE" id="PS00108">
    <property type="entry name" value="PROTEIN_KINASE_ST"/>
    <property type="match status" value="1"/>
</dbReference>
<proteinExistence type="predicted"/>
<dbReference type="InterPro" id="IPR008271">
    <property type="entry name" value="Ser/Thr_kinase_AS"/>
</dbReference>
<dbReference type="PANTHER" id="PTHR24343">
    <property type="entry name" value="SERINE/THREONINE KINASE"/>
    <property type="match status" value="1"/>
</dbReference>
<dbReference type="GO" id="GO:0004674">
    <property type="term" value="F:protein serine/threonine kinase activity"/>
    <property type="evidence" value="ECO:0007669"/>
    <property type="project" value="UniProtKB-KW"/>
</dbReference>
<dbReference type="SMART" id="SM00220">
    <property type="entry name" value="S_TKc"/>
    <property type="match status" value="1"/>
</dbReference>
<dbReference type="Pfam" id="PF00069">
    <property type="entry name" value="Pkinase"/>
    <property type="match status" value="1"/>
</dbReference>
<dbReference type="AlphaFoldDB" id="A0A6C0H6Y5"/>
<dbReference type="GO" id="GO:0005524">
    <property type="term" value="F:ATP binding"/>
    <property type="evidence" value="ECO:0007669"/>
    <property type="project" value="UniProtKB-KW"/>
</dbReference>
<dbReference type="SUPFAM" id="SSF56112">
    <property type="entry name" value="Protein kinase-like (PK-like)"/>
    <property type="match status" value="1"/>
</dbReference>
<evidence type="ECO:0000256" key="1">
    <source>
        <dbReference type="ARBA" id="ARBA00012513"/>
    </source>
</evidence>
<keyword evidence="4" id="KW-0547">Nucleotide-binding</keyword>
<feature type="domain" description="Protein kinase" evidence="7">
    <location>
        <begin position="1"/>
        <end position="202"/>
    </location>
</feature>
<dbReference type="PROSITE" id="PS50011">
    <property type="entry name" value="PROTEIN_KINASE_DOM"/>
    <property type="match status" value="1"/>
</dbReference>
<accession>A0A6C0H6Y5</accession>
<keyword evidence="2" id="KW-0723">Serine/threonine-protein kinase</keyword>
<evidence type="ECO:0000256" key="4">
    <source>
        <dbReference type="ARBA" id="ARBA00022741"/>
    </source>
</evidence>
<organism evidence="8">
    <name type="scientific">viral metagenome</name>
    <dbReference type="NCBI Taxonomy" id="1070528"/>
    <lineage>
        <taxon>unclassified sequences</taxon>
        <taxon>metagenomes</taxon>
        <taxon>organismal metagenomes</taxon>
    </lineage>
</organism>
<dbReference type="InterPro" id="IPR000719">
    <property type="entry name" value="Prot_kinase_dom"/>
</dbReference>
<dbReference type="Gene3D" id="1.10.510.10">
    <property type="entry name" value="Transferase(Phosphotransferase) domain 1"/>
    <property type="match status" value="1"/>
</dbReference>
<name>A0A6C0H6Y5_9ZZZZ</name>
<dbReference type="EC" id="2.7.11.1" evidence="1"/>
<evidence type="ECO:0000256" key="5">
    <source>
        <dbReference type="ARBA" id="ARBA00022777"/>
    </source>
</evidence>
<evidence type="ECO:0000256" key="3">
    <source>
        <dbReference type="ARBA" id="ARBA00022679"/>
    </source>
</evidence>
<protein>
    <recommendedName>
        <fullName evidence="1">non-specific serine/threonine protein kinase</fullName>
        <ecNumber evidence="1">2.7.11.1</ecNumber>
    </recommendedName>
</protein>
<dbReference type="InterPro" id="IPR011009">
    <property type="entry name" value="Kinase-like_dom_sf"/>
</dbReference>
<dbReference type="EMBL" id="MN739890">
    <property type="protein sequence ID" value="QHT76167.1"/>
    <property type="molecule type" value="Genomic_DNA"/>
</dbReference>
<evidence type="ECO:0000256" key="2">
    <source>
        <dbReference type="ARBA" id="ARBA00022527"/>
    </source>
</evidence>
<keyword evidence="6" id="KW-0067">ATP-binding</keyword>
<evidence type="ECO:0000259" key="7">
    <source>
        <dbReference type="PROSITE" id="PS50011"/>
    </source>
</evidence>
<evidence type="ECO:0000256" key="6">
    <source>
        <dbReference type="ARBA" id="ARBA00022840"/>
    </source>
</evidence>
<evidence type="ECO:0000313" key="8">
    <source>
        <dbReference type="EMBL" id="QHT76167.1"/>
    </source>
</evidence>
<reference evidence="8" key="1">
    <citation type="journal article" date="2020" name="Nature">
        <title>Giant virus diversity and host interactions through global metagenomics.</title>
        <authorList>
            <person name="Schulz F."/>
            <person name="Roux S."/>
            <person name="Paez-Espino D."/>
            <person name="Jungbluth S."/>
            <person name="Walsh D.A."/>
            <person name="Denef V.J."/>
            <person name="McMahon K.D."/>
            <person name="Konstantinidis K.T."/>
            <person name="Eloe-Fadrosh E.A."/>
            <person name="Kyrpides N.C."/>
            <person name="Woyke T."/>
        </authorList>
    </citation>
    <scope>NUCLEOTIDE SEQUENCE</scope>
    <source>
        <strain evidence="8">GVMAG-M-3300023179-73</strain>
    </source>
</reference>
<sequence>MLDYLNKNRSEKVGANLLKCFDRALSGLQYMHDLGIAHMDIKLENILLDTNNDQVKLIDLGQAQVFVKEGEYQTNNRVCGTEAYFPPEFYNRLYFYPDKVDIWCCGIVLYNLIFDRMPWGLSYRKDPLFARCEEYFKSNKLYPKCFNKSSYKIPELTDKDAKILEDIFFSVFNLFPKLRPDICELRSRLQQLSVFNEQHSQVDLF</sequence>